<evidence type="ECO:0000313" key="2">
    <source>
        <dbReference type="Proteomes" id="UP001626550"/>
    </source>
</evidence>
<dbReference type="Proteomes" id="UP001626550">
    <property type="component" value="Unassembled WGS sequence"/>
</dbReference>
<keyword evidence="2" id="KW-1185">Reference proteome</keyword>
<feature type="non-terminal residue" evidence="1">
    <location>
        <position position="68"/>
    </location>
</feature>
<name>A0ABD2PTP4_9PLAT</name>
<sequence length="68" mass="7468">MVASPVGDNKLFHTPLPPPLADIEQTLTCTLHPITTIITIIITRILPDLLMHKDPCDSSNNHPTPPIH</sequence>
<dbReference type="EMBL" id="JBJKFK010004242">
    <property type="protein sequence ID" value="KAL3309141.1"/>
    <property type="molecule type" value="Genomic_DNA"/>
</dbReference>
<comment type="caution">
    <text evidence="1">The sequence shown here is derived from an EMBL/GenBank/DDBJ whole genome shotgun (WGS) entry which is preliminary data.</text>
</comment>
<accession>A0ABD2PTP4</accession>
<proteinExistence type="predicted"/>
<evidence type="ECO:0000313" key="1">
    <source>
        <dbReference type="EMBL" id="KAL3309141.1"/>
    </source>
</evidence>
<gene>
    <name evidence="1" type="ORF">Ciccas_012312</name>
</gene>
<organism evidence="1 2">
    <name type="scientific">Cichlidogyrus casuarinus</name>
    <dbReference type="NCBI Taxonomy" id="1844966"/>
    <lineage>
        <taxon>Eukaryota</taxon>
        <taxon>Metazoa</taxon>
        <taxon>Spiralia</taxon>
        <taxon>Lophotrochozoa</taxon>
        <taxon>Platyhelminthes</taxon>
        <taxon>Monogenea</taxon>
        <taxon>Monopisthocotylea</taxon>
        <taxon>Dactylogyridea</taxon>
        <taxon>Ancyrocephalidae</taxon>
        <taxon>Cichlidogyrus</taxon>
    </lineage>
</organism>
<reference evidence="1 2" key="1">
    <citation type="submission" date="2024-11" db="EMBL/GenBank/DDBJ databases">
        <title>Adaptive evolution of stress response genes in parasites aligns with host niche diversity.</title>
        <authorList>
            <person name="Hahn C."/>
            <person name="Resl P."/>
        </authorList>
    </citation>
    <scope>NUCLEOTIDE SEQUENCE [LARGE SCALE GENOMIC DNA]</scope>
    <source>
        <strain evidence="1">EGGRZ-B1_66</strain>
        <tissue evidence="1">Body</tissue>
    </source>
</reference>
<dbReference type="AlphaFoldDB" id="A0ABD2PTP4"/>
<protein>
    <submittedName>
        <fullName evidence="1">Uncharacterized protein</fullName>
    </submittedName>
</protein>